<evidence type="ECO:0000313" key="2">
    <source>
        <dbReference type="EMBL" id="KAJ4961552.1"/>
    </source>
</evidence>
<feature type="region of interest" description="Disordered" evidence="1">
    <location>
        <begin position="15"/>
        <end position="46"/>
    </location>
</feature>
<keyword evidence="3" id="KW-1185">Reference proteome</keyword>
<dbReference type="Proteomes" id="UP001141806">
    <property type="component" value="Unassembled WGS sequence"/>
</dbReference>
<organism evidence="2 3">
    <name type="scientific">Protea cynaroides</name>
    <dbReference type="NCBI Taxonomy" id="273540"/>
    <lineage>
        <taxon>Eukaryota</taxon>
        <taxon>Viridiplantae</taxon>
        <taxon>Streptophyta</taxon>
        <taxon>Embryophyta</taxon>
        <taxon>Tracheophyta</taxon>
        <taxon>Spermatophyta</taxon>
        <taxon>Magnoliopsida</taxon>
        <taxon>Proteales</taxon>
        <taxon>Proteaceae</taxon>
        <taxon>Protea</taxon>
    </lineage>
</organism>
<feature type="compositionally biased region" description="Basic residues" evidence="1">
    <location>
        <begin position="35"/>
        <end position="46"/>
    </location>
</feature>
<evidence type="ECO:0000256" key="1">
    <source>
        <dbReference type="SAM" id="MobiDB-lite"/>
    </source>
</evidence>
<name>A0A9Q0H806_9MAGN</name>
<gene>
    <name evidence="2" type="ORF">NE237_021462</name>
</gene>
<dbReference type="EMBL" id="JAMYWD010000009">
    <property type="protein sequence ID" value="KAJ4961552.1"/>
    <property type="molecule type" value="Genomic_DNA"/>
</dbReference>
<reference evidence="2" key="1">
    <citation type="journal article" date="2023" name="Plant J.">
        <title>The genome of the king protea, Protea cynaroides.</title>
        <authorList>
            <person name="Chang J."/>
            <person name="Duong T.A."/>
            <person name="Schoeman C."/>
            <person name="Ma X."/>
            <person name="Roodt D."/>
            <person name="Barker N."/>
            <person name="Li Z."/>
            <person name="Van de Peer Y."/>
            <person name="Mizrachi E."/>
        </authorList>
    </citation>
    <scope>NUCLEOTIDE SEQUENCE</scope>
    <source>
        <tissue evidence="2">Young leaves</tissue>
    </source>
</reference>
<protein>
    <submittedName>
        <fullName evidence="2">Uncharacterized protein</fullName>
    </submittedName>
</protein>
<sequence>MGSVGALVAQRRTLSRNAYDARPVRRPSTTEIGRSHRALQKKKKKKTIPSPALATALIKPKPKPLKIESSLKPFSIRVFEQAHYICPPFSARAPHHGLKRLTEDPKDEIPISHRKHLFTQTQCDELEAKKAKEEEAEVLFTEADKEVATIAADDILPKVDDISPKVDVAALVDAESKVVITETESEIAYLAVKNKGIVVDRPVVKFVPKWKLTMDHSVPTDSSLASNFASKSILPRDVQAIRDLKLMPSWSRCIHTSNNFPLLWRSSFWLKSDSSDPLLYIVPSFPLVMMESRASRISELKGLHRGIELLWRQVEDNLRTYEVNLKIYQDQLFSTEEALWENRGQAEKAEADLTNMHTEMKPFGGNK</sequence>
<dbReference type="AlphaFoldDB" id="A0A9Q0H806"/>
<comment type="caution">
    <text evidence="2">The sequence shown here is derived from an EMBL/GenBank/DDBJ whole genome shotgun (WGS) entry which is preliminary data.</text>
</comment>
<evidence type="ECO:0000313" key="3">
    <source>
        <dbReference type="Proteomes" id="UP001141806"/>
    </source>
</evidence>
<accession>A0A9Q0H806</accession>
<proteinExistence type="predicted"/>